<evidence type="ECO:0000313" key="2">
    <source>
        <dbReference type="EMBL" id="GAA0605406.1"/>
    </source>
</evidence>
<dbReference type="Proteomes" id="UP001501588">
    <property type="component" value="Unassembled WGS sequence"/>
</dbReference>
<evidence type="ECO:0000256" key="1">
    <source>
        <dbReference type="SAM" id="MobiDB-lite"/>
    </source>
</evidence>
<comment type="caution">
    <text evidence="2">The sequence shown here is derived from an EMBL/GenBank/DDBJ whole genome shotgun (WGS) entry which is preliminary data.</text>
</comment>
<reference evidence="2 3" key="1">
    <citation type="journal article" date="2019" name="Int. J. Syst. Evol. Microbiol.">
        <title>The Global Catalogue of Microorganisms (GCM) 10K type strain sequencing project: providing services to taxonomists for standard genome sequencing and annotation.</title>
        <authorList>
            <consortium name="The Broad Institute Genomics Platform"/>
            <consortium name="The Broad Institute Genome Sequencing Center for Infectious Disease"/>
            <person name="Wu L."/>
            <person name="Ma J."/>
        </authorList>
    </citation>
    <scope>NUCLEOTIDE SEQUENCE [LARGE SCALE GENOMIC DNA]</scope>
    <source>
        <strain evidence="2 3">JCM 9933</strain>
    </source>
</reference>
<feature type="compositionally biased region" description="Low complexity" evidence="1">
    <location>
        <begin position="1"/>
        <end position="23"/>
    </location>
</feature>
<organism evidence="2 3">
    <name type="scientific">Craurococcus roseus</name>
    <dbReference type="NCBI Taxonomy" id="77585"/>
    <lineage>
        <taxon>Bacteria</taxon>
        <taxon>Pseudomonadati</taxon>
        <taxon>Pseudomonadota</taxon>
        <taxon>Alphaproteobacteria</taxon>
        <taxon>Acetobacterales</taxon>
        <taxon>Acetobacteraceae</taxon>
        <taxon>Craurococcus</taxon>
    </lineage>
</organism>
<feature type="region of interest" description="Disordered" evidence="1">
    <location>
        <begin position="1"/>
        <end position="34"/>
    </location>
</feature>
<gene>
    <name evidence="2" type="ORF">GCM10009416_48560</name>
</gene>
<evidence type="ECO:0000313" key="3">
    <source>
        <dbReference type="Proteomes" id="UP001501588"/>
    </source>
</evidence>
<feature type="region of interest" description="Disordered" evidence="1">
    <location>
        <begin position="43"/>
        <end position="62"/>
    </location>
</feature>
<sequence length="62" mass="6452">MAALSGSTKTGAGTASTTGASTSQVPSGCAWHKPSSHLRSFSFITRRQEPAKVDAPGRSLRY</sequence>
<keyword evidence="3" id="KW-1185">Reference proteome</keyword>
<protein>
    <submittedName>
        <fullName evidence="2">Uncharacterized protein</fullName>
    </submittedName>
</protein>
<dbReference type="EMBL" id="BAAAFZ010000101">
    <property type="protein sequence ID" value="GAA0605406.1"/>
    <property type="molecule type" value="Genomic_DNA"/>
</dbReference>
<name>A0ABN1G759_9PROT</name>
<proteinExistence type="predicted"/>
<accession>A0ABN1G759</accession>